<protein>
    <submittedName>
        <fullName evidence="6">Crp/Fnr family transcriptional regulator</fullName>
    </submittedName>
</protein>
<dbReference type="AlphaFoldDB" id="A0A5B8UU91"/>
<dbReference type="EMBL" id="CP042436">
    <property type="protein sequence ID" value="QEC62325.1"/>
    <property type="molecule type" value="Genomic_DNA"/>
</dbReference>
<evidence type="ECO:0000256" key="3">
    <source>
        <dbReference type="ARBA" id="ARBA00023163"/>
    </source>
</evidence>
<evidence type="ECO:0000259" key="4">
    <source>
        <dbReference type="PROSITE" id="PS50042"/>
    </source>
</evidence>
<dbReference type="Gene3D" id="2.60.120.10">
    <property type="entry name" value="Jelly Rolls"/>
    <property type="match status" value="1"/>
</dbReference>
<dbReference type="Gene3D" id="1.10.10.10">
    <property type="entry name" value="Winged helix-like DNA-binding domain superfamily/Winged helix DNA-binding domain"/>
    <property type="match status" value="1"/>
</dbReference>
<dbReference type="InterPro" id="IPR018490">
    <property type="entry name" value="cNMP-bd_dom_sf"/>
</dbReference>
<dbReference type="OrthoDB" id="9127033at2"/>
<evidence type="ECO:0000256" key="1">
    <source>
        <dbReference type="ARBA" id="ARBA00023015"/>
    </source>
</evidence>
<sequence length="230" mass="25945">MTNNHLCGPGGCFLCQSCLKDWLPAIGLNKKNILVKRGQLLFKEGDPVKGIFFVASGNLKVHKRWTKEKEVILRFAKDGDIIGHLGLGNQPTYPVSATAIDQSLVCYVDMDFFNTSLNVNHQLSIKMMHFFANELQESEKRMRNQAHMSVRGRVAQALISLKNQFGLNEHGFVNVEITRQDLASYSGAVYESLFRTINDFTEKGLATITGRRMMIMNEVMLMKLIEDDGL</sequence>
<evidence type="ECO:0000313" key="6">
    <source>
        <dbReference type="EMBL" id="QEC62325.1"/>
    </source>
</evidence>
<dbReference type="RefSeq" id="WP_147030902.1">
    <property type="nucleotide sequence ID" value="NZ_CP042436.1"/>
</dbReference>
<dbReference type="InterPro" id="IPR000595">
    <property type="entry name" value="cNMP-bd_dom"/>
</dbReference>
<dbReference type="InterPro" id="IPR036390">
    <property type="entry name" value="WH_DNA-bd_sf"/>
</dbReference>
<feature type="domain" description="HTH crp-type" evidence="5">
    <location>
        <begin position="148"/>
        <end position="219"/>
    </location>
</feature>
<evidence type="ECO:0000313" key="7">
    <source>
        <dbReference type="Proteomes" id="UP000321479"/>
    </source>
</evidence>
<keyword evidence="1" id="KW-0805">Transcription regulation</keyword>
<keyword evidence="3" id="KW-0804">Transcription</keyword>
<keyword evidence="2" id="KW-0238">DNA-binding</keyword>
<dbReference type="GO" id="GO:0005829">
    <property type="term" value="C:cytosol"/>
    <property type="evidence" value="ECO:0007669"/>
    <property type="project" value="TreeGrafter"/>
</dbReference>
<dbReference type="PANTHER" id="PTHR24567">
    <property type="entry name" value="CRP FAMILY TRANSCRIPTIONAL REGULATORY PROTEIN"/>
    <property type="match status" value="1"/>
</dbReference>
<dbReference type="InterPro" id="IPR050397">
    <property type="entry name" value="Env_Response_Regulators"/>
</dbReference>
<proteinExistence type="predicted"/>
<dbReference type="KEGG" id="mgin:FRZ54_06925"/>
<dbReference type="SMART" id="SM00100">
    <property type="entry name" value="cNMP"/>
    <property type="match status" value="1"/>
</dbReference>
<dbReference type="PANTHER" id="PTHR24567:SF28">
    <property type="entry name" value="LISTERIOLYSIN REGULATORY PROTEIN"/>
    <property type="match status" value="1"/>
</dbReference>
<dbReference type="SUPFAM" id="SSF46785">
    <property type="entry name" value="Winged helix' DNA-binding domain"/>
    <property type="match status" value="1"/>
</dbReference>
<dbReference type="Proteomes" id="UP000321479">
    <property type="component" value="Chromosome"/>
</dbReference>
<evidence type="ECO:0000256" key="2">
    <source>
        <dbReference type="ARBA" id="ARBA00023125"/>
    </source>
</evidence>
<name>A0A5B8UU91_9SPHI</name>
<feature type="domain" description="Cyclic nucleotide-binding" evidence="4">
    <location>
        <begin position="28"/>
        <end position="134"/>
    </location>
</feature>
<dbReference type="Pfam" id="PF13545">
    <property type="entry name" value="HTH_Crp_2"/>
    <property type="match status" value="1"/>
</dbReference>
<dbReference type="InterPro" id="IPR012318">
    <property type="entry name" value="HTH_CRP"/>
</dbReference>
<dbReference type="SUPFAM" id="SSF51206">
    <property type="entry name" value="cAMP-binding domain-like"/>
    <property type="match status" value="1"/>
</dbReference>
<dbReference type="PROSITE" id="PS50042">
    <property type="entry name" value="CNMP_BINDING_3"/>
    <property type="match status" value="1"/>
</dbReference>
<organism evidence="6 7">
    <name type="scientific">Mucilaginibacter ginsenosidivorans</name>
    <dbReference type="NCBI Taxonomy" id="398053"/>
    <lineage>
        <taxon>Bacteria</taxon>
        <taxon>Pseudomonadati</taxon>
        <taxon>Bacteroidota</taxon>
        <taxon>Sphingobacteriia</taxon>
        <taxon>Sphingobacteriales</taxon>
        <taxon>Sphingobacteriaceae</taxon>
        <taxon>Mucilaginibacter</taxon>
    </lineage>
</organism>
<dbReference type="Pfam" id="PF00027">
    <property type="entry name" value="cNMP_binding"/>
    <property type="match status" value="1"/>
</dbReference>
<dbReference type="InterPro" id="IPR014710">
    <property type="entry name" value="RmlC-like_jellyroll"/>
</dbReference>
<dbReference type="InterPro" id="IPR036388">
    <property type="entry name" value="WH-like_DNA-bd_sf"/>
</dbReference>
<dbReference type="CDD" id="cd00038">
    <property type="entry name" value="CAP_ED"/>
    <property type="match status" value="1"/>
</dbReference>
<dbReference type="PROSITE" id="PS51063">
    <property type="entry name" value="HTH_CRP_2"/>
    <property type="match status" value="1"/>
</dbReference>
<reference evidence="6 7" key="1">
    <citation type="journal article" date="2017" name="Curr. Microbiol.">
        <title>Mucilaginibacter ginsenosidivorans sp. nov., Isolated from Soil of Ginseng Field.</title>
        <authorList>
            <person name="Kim M.M."/>
            <person name="Siddiqi M.Z."/>
            <person name="Im W.T."/>
        </authorList>
    </citation>
    <scope>NUCLEOTIDE SEQUENCE [LARGE SCALE GENOMIC DNA]</scope>
    <source>
        <strain evidence="6 7">Gsoil 3017</strain>
    </source>
</reference>
<dbReference type="GO" id="GO:0003700">
    <property type="term" value="F:DNA-binding transcription factor activity"/>
    <property type="evidence" value="ECO:0007669"/>
    <property type="project" value="TreeGrafter"/>
</dbReference>
<accession>A0A5B8UU91</accession>
<evidence type="ECO:0000259" key="5">
    <source>
        <dbReference type="PROSITE" id="PS51063"/>
    </source>
</evidence>
<keyword evidence="7" id="KW-1185">Reference proteome</keyword>
<dbReference type="GO" id="GO:0003677">
    <property type="term" value="F:DNA binding"/>
    <property type="evidence" value="ECO:0007669"/>
    <property type="project" value="UniProtKB-KW"/>
</dbReference>
<gene>
    <name evidence="6" type="ORF">FRZ54_06925</name>
</gene>